<protein>
    <submittedName>
        <fullName evidence="1">Uncharacterized protein</fullName>
    </submittedName>
</protein>
<dbReference type="EMBL" id="KZ857337">
    <property type="protein sequence ID" value="RDW25518.1"/>
    <property type="molecule type" value="Genomic_DNA"/>
</dbReference>
<name>A0A371C5D9_YARLL</name>
<dbReference type="Proteomes" id="UP000256601">
    <property type="component" value="Unassembled WGS sequence"/>
</dbReference>
<reference evidence="1 2" key="1">
    <citation type="submission" date="2018-07" db="EMBL/GenBank/DDBJ databases">
        <title>Draft Genome Assemblies for Five Robust Yarrowia lipolytica Strains Exhibiting High Lipid Production and Pentose Sugar Utilization and Sugar Alcohol Secretion from Undetoxified Lignocellulosic Biomass Hydrolysates.</title>
        <authorList>
            <consortium name="DOE Joint Genome Institute"/>
            <person name="Walker C."/>
            <person name="Ryu S."/>
            <person name="Na H."/>
            <person name="Zane M."/>
            <person name="LaButti K."/>
            <person name="Lipzen A."/>
            <person name="Haridas S."/>
            <person name="Barry K."/>
            <person name="Grigoriev I.V."/>
            <person name="Quarterman J."/>
            <person name="Slininger P."/>
            <person name="Dien B."/>
            <person name="Trinh C.T."/>
        </authorList>
    </citation>
    <scope>NUCLEOTIDE SEQUENCE [LARGE SCALE GENOMIC DNA]</scope>
    <source>
        <strain evidence="1 2">YB392</strain>
    </source>
</reference>
<dbReference type="AlphaFoldDB" id="A0A371C5D9"/>
<sequence length="85" mass="9399">MVQFFCSPLKAIVSLSLVANRAVLLWVQRAVGCFLQAAAIETVYWFQKTPSMRTTEAILTSGILGSPQIGRISFSLLLPISRNDR</sequence>
<evidence type="ECO:0000313" key="2">
    <source>
        <dbReference type="Proteomes" id="UP000256601"/>
    </source>
</evidence>
<organism evidence="1 2">
    <name type="scientific">Yarrowia lipolytica</name>
    <name type="common">Candida lipolytica</name>
    <dbReference type="NCBI Taxonomy" id="4952"/>
    <lineage>
        <taxon>Eukaryota</taxon>
        <taxon>Fungi</taxon>
        <taxon>Dikarya</taxon>
        <taxon>Ascomycota</taxon>
        <taxon>Saccharomycotina</taxon>
        <taxon>Dipodascomycetes</taxon>
        <taxon>Dipodascales</taxon>
        <taxon>Dipodascales incertae sedis</taxon>
        <taxon>Yarrowia</taxon>
    </lineage>
</organism>
<evidence type="ECO:0000313" key="1">
    <source>
        <dbReference type="EMBL" id="RDW25518.1"/>
    </source>
</evidence>
<gene>
    <name evidence="1" type="ORF">B0I71DRAFT_132412</name>
</gene>
<accession>A0A371C5D9</accession>
<proteinExistence type="predicted"/>